<evidence type="ECO:0000313" key="2">
    <source>
        <dbReference type="EMBL" id="TMW61303.1"/>
    </source>
</evidence>
<sequence length="332" mass="36049">MRLHKFEVDVDGADGVCAAHKLLTLLATNGEVDDVASVRFEEVMVYFHGFPDLAVHPTELDMASRMPFKLAEAWLDLGAKQDRADGVAFVTFNFGGVAGSDSMMRFEDKTITQEVEDAARICDYVRQQLLLDADKGRVHVVGLSTGAIIASLLREKGLVDTISVLAGLLDLRKGIEYDFTASQMEQFDREGACWKEFYLPEGSTWPQNACVSLDGVSVASDAELQGAVPRKLYLRLQRRYVDECLQSAPSLNIQRSVSSPTTTTGRPVAPLLVVHGEADQNVPKSDGEALFTAAAAPKHFVAIPKGNHLLSNSKHLKKAVQTLLAHIGLGGA</sequence>
<dbReference type="Pfam" id="PF12697">
    <property type="entry name" value="Abhydrolase_6"/>
    <property type="match status" value="1"/>
</dbReference>
<protein>
    <recommendedName>
        <fullName evidence="1">AB hydrolase-1 domain-containing protein</fullName>
    </recommendedName>
</protein>
<name>A0A8K1FK22_PYTOL</name>
<dbReference type="OrthoDB" id="431885at2759"/>
<organism evidence="2 3">
    <name type="scientific">Pythium oligandrum</name>
    <name type="common">Mycoparasitic fungus</name>
    <dbReference type="NCBI Taxonomy" id="41045"/>
    <lineage>
        <taxon>Eukaryota</taxon>
        <taxon>Sar</taxon>
        <taxon>Stramenopiles</taxon>
        <taxon>Oomycota</taxon>
        <taxon>Peronosporomycetes</taxon>
        <taxon>Pythiales</taxon>
        <taxon>Pythiaceae</taxon>
        <taxon>Pythium</taxon>
    </lineage>
</organism>
<accession>A0A8K1FK22</accession>
<comment type="caution">
    <text evidence="2">The sequence shown here is derived from an EMBL/GenBank/DDBJ whole genome shotgun (WGS) entry which is preliminary data.</text>
</comment>
<dbReference type="GO" id="GO:0052689">
    <property type="term" value="F:carboxylic ester hydrolase activity"/>
    <property type="evidence" value="ECO:0007669"/>
    <property type="project" value="TreeGrafter"/>
</dbReference>
<dbReference type="PANTHER" id="PTHR43265">
    <property type="entry name" value="ESTERASE ESTD"/>
    <property type="match status" value="1"/>
</dbReference>
<dbReference type="InterPro" id="IPR000073">
    <property type="entry name" value="AB_hydrolase_1"/>
</dbReference>
<evidence type="ECO:0000313" key="3">
    <source>
        <dbReference type="Proteomes" id="UP000794436"/>
    </source>
</evidence>
<reference evidence="2" key="1">
    <citation type="submission" date="2019-03" db="EMBL/GenBank/DDBJ databases">
        <title>Long read genome sequence of the mycoparasitic Pythium oligandrum ATCC 38472 isolated from sugarbeet rhizosphere.</title>
        <authorList>
            <person name="Gaulin E."/>
        </authorList>
    </citation>
    <scope>NUCLEOTIDE SEQUENCE</scope>
    <source>
        <strain evidence="2">ATCC 38472_TT</strain>
    </source>
</reference>
<dbReference type="InterPro" id="IPR029058">
    <property type="entry name" value="AB_hydrolase_fold"/>
</dbReference>
<gene>
    <name evidence="2" type="ORF">Poli38472_013766</name>
</gene>
<dbReference type="SUPFAM" id="SSF53474">
    <property type="entry name" value="alpha/beta-Hydrolases"/>
    <property type="match status" value="1"/>
</dbReference>
<dbReference type="PANTHER" id="PTHR43265:SF1">
    <property type="entry name" value="ESTERASE ESTD"/>
    <property type="match status" value="1"/>
</dbReference>
<feature type="domain" description="AB hydrolase-1" evidence="1">
    <location>
        <begin position="71"/>
        <end position="310"/>
    </location>
</feature>
<proteinExistence type="predicted"/>
<keyword evidence="3" id="KW-1185">Reference proteome</keyword>
<dbReference type="Proteomes" id="UP000794436">
    <property type="component" value="Unassembled WGS sequence"/>
</dbReference>
<evidence type="ECO:0000259" key="1">
    <source>
        <dbReference type="Pfam" id="PF12697"/>
    </source>
</evidence>
<dbReference type="InterPro" id="IPR053145">
    <property type="entry name" value="AB_hydrolase_Est10"/>
</dbReference>
<dbReference type="EMBL" id="SPLM01000077">
    <property type="protein sequence ID" value="TMW61303.1"/>
    <property type="molecule type" value="Genomic_DNA"/>
</dbReference>
<dbReference type="Gene3D" id="3.40.50.1820">
    <property type="entry name" value="alpha/beta hydrolase"/>
    <property type="match status" value="1"/>
</dbReference>
<dbReference type="AlphaFoldDB" id="A0A8K1FK22"/>